<keyword evidence="2" id="KW-0479">Metal-binding</keyword>
<keyword evidence="7" id="KW-0804">Transcription</keyword>
<keyword evidence="3" id="KW-0863">Zinc-finger</keyword>
<evidence type="ECO:0000256" key="6">
    <source>
        <dbReference type="ARBA" id="ARBA00023125"/>
    </source>
</evidence>
<dbReference type="InterPro" id="IPR001628">
    <property type="entry name" value="Znf_hrmn_rcpt"/>
</dbReference>
<proteinExistence type="predicted"/>
<keyword evidence="6" id="KW-0238">DNA-binding</keyword>
<dbReference type="Proteomes" id="UP000695000">
    <property type="component" value="Unplaced"/>
</dbReference>
<evidence type="ECO:0000256" key="3">
    <source>
        <dbReference type="ARBA" id="ARBA00022771"/>
    </source>
</evidence>
<feature type="domain" description="Nuclear receptor" evidence="10">
    <location>
        <begin position="22"/>
        <end position="99"/>
    </location>
</feature>
<keyword evidence="8" id="KW-0675">Receptor</keyword>
<dbReference type="GeneID" id="108559073"/>
<evidence type="ECO:0000256" key="4">
    <source>
        <dbReference type="ARBA" id="ARBA00022833"/>
    </source>
</evidence>
<evidence type="ECO:0000313" key="12">
    <source>
        <dbReference type="RefSeq" id="XP_017771701.1"/>
    </source>
</evidence>
<evidence type="ECO:0000313" key="11">
    <source>
        <dbReference type="Proteomes" id="UP000695000"/>
    </source>
</evidence>
<evidence type="ECO:0000256" key="9">
    <source>
        <dbReference type="ARBA" id="ARBA00023242"/>
    </source>
</evidence>
<evidence type="ECO:0000256" key="5">
    <source>
        <dbReference type="ARBA" id="ARBA00023015"/>
    </source>
</evidence>
<evidence type="ECO:0000259" key="10">
    <source>
        <dbReference type="PROSITE" id="PS51030"/>
    </source>
</evidence>
<name>A0ABM1MAV1_NICVS</name>
<dbReference type="PROSITE" id="PS51030">
    <property type="entry name" value="NUCLEAR_REC_DBD_2"/>
    <property type="match status" value="1"/>
</dbReference>
<dbReference type="PANTHER" id="PTHR24083">
    <property type="entry name" value="NUCLEAR HORMONE RECEPTOR"/>
    <property type="match status" value="1"/>
</dbReference>
<sequence length="145" mass="17011">MDMHKRSEEVDTRLSTSDRILDITCKVCGDFSSRKHYNIYACDGCAGFYKRTIRRNRLYICKAKDLKCCIIDKTRKNQCRACRMMKCKKVGMNIDAIQHERDPRNLPLHVDLAISNLSSQITQGHRIFFILIIQVSFDLFQSYYC</sequence>
<reference evidence="12" key="1">
    <citation type="submission" date="2025-08" db="UniProtKB">
        <authorList>
            <consortium name="RefSeq"/>
        </authorList>
    </citation>
    <scope>IDENTIFICATION</scope>
    <source>
        <tissue evidence="12">Whole Larva</tissue>
    </source>
</reference>
<accession>A0ABM1MAV1</accession>
<dbReference type="Pfam" id="PF00105">
    <property type="entry name" value="zf-C4"/>
    <property type="match status" value="1"/>
</dbReference>
<dbReference type="InterPro" id="IPR013088">
    <property type="entry name" value="Znf_NHR/GATA"/>
</dbReference>
<dbReference type="InterPro" id="IPR050274">
    <property type="entry name" value="Nuclear_hormone_rcpt_NR2"/>
</dbReference>
<comment type="subcellular location">
    <subcellularLocation>
        <location evidence="1">Nucleus</location>
    </subcellularLocation>
</comment>
<keyword evidence="4" id="KW-0862">Zinc</keyword>
<dbReference type="PRINTS" id="PR00047">
    <property type="entry name" value="STROIDFINGER"/>
</dbReference>
<organism evidence="11 12">
    <name type="scientific">Nicrophorus vespilloides</name>
    <name type="common">Boreal carrion beetle</name>
    <dbReference type="NCBI Taxonomy" id="110193"/>
    <lineage>
        <taxon>Eukaryota</taxon>
        <taxon>Metazoa</taxon>
        <taxon>Ecdysozoa</taxon>
        <taxon>Arthropoda</taxon>
        <taxon>Hexapoda</taxon>
        <taxon>Insecta</taxon>
        <taxon>Pterygota</taxon>
        <taxon>Neoptera</taxon>
        <taxon>Endopterygota</taxon>
        <taxon>Coleoptera</taxon>
        <taxon>Polyphaga</taxon>
        <taxon>Staphyliniformia</taxon>
        <taxon>Silphidae</taxon>
        <taxon>Nicrophorinae</taxon>
        <taxon>Nicrophorus</taxon>
    </lineage>
</organism>
<dbReference type="RefSeq" id="XP_017771701.1">
    <property type="nucleotide sequence ID" value="XM_017916212.1"/>
</dbReference>
<protein>
    <submittedName>
        <fullName evidence="12">Nuclear receptor subfamily 2 group E member 1-like</fullName>
    </submittedName>
</protein>
<evidence type="ECO:0000256" key="1">
    <source>
        <dbReference type="ARBA" id="ARBA00004123"/>
    </source>
</evidence>
<gene>
    <name evidence="12" type="primary">LOC108559073</name>
</gene>
<keyword evidence="5" id="KW-0805">Transcription regulation</keyword>
<keyword evidence="9" id="KW-0539">Nucleus</keyword>
<evidence type="ECO:0000256" key="7">
    <source>
        <dbReference type="ARBA" id="ARBA00023163"/>
    </source>
</evidence>
<evidence type="ECO:0000256" key="2">
    <source>
        <dbReference type="ARBA" id="ARBA00022723"/>
    </source>
</evidence>
<dbReference type="SMART" id="SM00399">
    <property type="entry name" value="ZnF_C4"/>
    <property type="match status" value="1"/>
</dbReference>
<keyword evidence="11" id="KW-1185">Reference proteome</keyword>
<evidence type="ECO:0000256" key="8">
    <source>
        <dbReference type="ARBA" id="ARBA00023170"/>
    </source>
</evidence>
<dbReference type="SUPFAM" id="SSF57716">
    <property type="entry name" value="Glucocorticoid receptor-like (DNA-binding domain)"/>
    <property type="match status" value="1"/>
</dbReference>
<dbReference type="Gene3D" id="3.30.50.10">
    <property type="entry name" value="Erythroid Transcription Factor GATA-1, subunit A"/>
    <property type="match status" value="1"/>
</dbReference>